<gene>
    <name evidence="2" type="ORF">EVAR_63217_1</name>
</gene>
<evidence type="ECO:0000256" key="1">
    <source>
        <dbReference type="SAM" id="MobiDB-lite"/>
    </source>
</evidence>
<name>A0A4C1ZF27_EUMVA</name>
<dbReference type="EMBL" id="BGZK01001792">
    <property type="protein sequence ID" value="GBP86388.1"/>
    <property type="molecule type" value="Genomic_DNA"/>
</dbReference>
<sequence length="115" mass="12975">MSRKEQRRYHGYVIATGCGSEPGADRRARSIPSGRVRVSLEKWQPSHVEPSLGKPEHFSFANAVTTSGSALRDRRYGTMKRYGATGRKRRASWSKQSAHQHLVSRTPTRVLWPVA</sequence>
<comment type="caution">
    <text evidence="2">The sequence shown here is derived from an EMBL/GenBank/DDBJ whole genome shotgun (WGS) entry which is preliminary data.</text>
</comment>
<protein>
    <submittedName>
        <fullName evidence="2">Uncharacterized protein</fullName>
    </submittedName>
</protein>
<accession>A0A4C1ZF27</accession>
<keyword evidence="3" id="KW-1185">Reference proteome</keyword>
<dbReference type="AlphaFoldDB" id="A0A4C1ZF27"/>
<evidence type="ECO:0000313" key="2">
    <source>
        <dbReference type="EMBL" id="GBP86388.1"/>
    </source>
</evidence>
<feature type="region of interest" description="Disordered" evidence="1">
    <location>
        <begin position="87"/>
        <end position="106"/>
    </location>
</feature>
<feature type="compositionally biased region" description="Polar residues" evidence="1">
    <location>
        <begin position="93"/>
        <end position="106"/>
    </location>
</feature>
<reference evidence="2 3" key="1">
    <citation type="journal article" date="2019" name="Commun. Biol.">
        <title>The bagworm genome reveals a unique fibroin gene that provides high tensile strength.</title>
        <authorList>
            <person name="Kono N."/>
            <person name="Nakamura H."/>
            <person name="Ohtoshi R."/>
            <person name="Tomita M."/>
            <person name="Numata K."/>
            <person name="Arakawa K."/>
        </authorList>
    </citation>
    <scope>NUCLEOTIDE SEQUENCE [LARGE SCALE GENOMIC DNA]</scope>
</reference>
<organism evidence="2 3">
    <name type="scientific">Eumeta variegata</name>
    <name type="common">Bagworm moth</name>
    <name type="synonym">Eumeta japonica</name>
    <dbReference type="NCBI Taxonomy" id="151549"/>
    <lineage>
        <taxon>Eukaryota</taxon>
        <taxon>Metazoa</taxon>
        <taxon>Ecdysozoa</taxon>
        <taxon>Arthropoda</taxon>
        <taxon>Hexapoda</taxon>
        <taxon>Insecta</taxon>
        <taxon>Pterygota</taxon>
        <taxon>Neoptera</taxon>
        <taxon>Endopterygota</taxon>
        <taxon>Lepidoptera</taxon>
        <taxon>Glossata</taxon>
        <taxon>Ditrysia</taxon>
        <taxon>Tineoidea</taxon>
        <taxon>Psychidae</taxon>
        <taxon>Oiketicinae</taxon>
        <taxon>Eumeta</taxon>
    </lineage>
</organism>
<evidence type="ECO:0000313" key="3">
    <source>
        <dbReference type="Proteomes" id="UP000299102"/>
    </source>
</evidence>
<proteinExistence type="predicted"/>
<dbReference type="Proteomes" id="UP000299102">
    <property type="component" value="Unassembled WGS sequence"/>
</dbReference>